<evidence type="ECO:0000256" key="4">
    <source>
        <dbReference type="ARBA" id="ARBA00023015"/>
    </source>
</evidence>
<dbReference type="Pfam" id="PF04696">
    <property type="entry name" value="Pinin_SDK_memA"/>
    <property type="match status" value="1"/>
</dbReference>
<feature type="compositionally biased region" description="Low complexity" evidence="9">
    <location>
        <begin position="201"/>
        <end position="215"/>
    </location>
</feature>
<evidence type="ECO:0000256" key="9">
    <source>
        <dbReference type="SAM" id="MobiDB-lite"/>
    </source>
</evidence>
<evidence type="ECO:0000313" key="12">
    <source>
        <dbReference type="Proteomes" id="UP001448207"/>
    </source>
</evidence>
<evidence type="ECO:0000256" key="2">
    <source>
        <dbReference type="ARBA" id="ARBA00010386"/>
    </source>
</evidence>
<proteinExistence type="inferred from homology"/>
<comment type="caution">
    <text evidence="11">The sequence shown here is derived from an EMBL/GenBank/DDBJ whole genome shotgun (WGS) entry which is preliminary data.</text>
</comment>
<keyword evidence="3" id="KW-0507">mRNA processing</keyword>
<feature type="region of interest" description="Disordered" evidence="9">
    <location>
        <begin position="1"/>
        <end position="47"/>
    </location>
</feature>
<feature type="coiled-coil region" evidence="8">
    <location>
        <begin position="85"/>
        <end position="127"/>
    </location>
</feature>
<accession>A0ABR3APA4</accession>
<dbReference type="PANTHER" id="PTHR12707">
    <property type="entry name" value="PINN"/>
    <property type="match status" value="1"/>
</dbReference>
<feature type="compositionally biased region" description="Basic and acidic residues" evidence="9">
    <location>
        <begin position="175"/>
        <end position="191"/>
    </location>
</feature>
<evidence type="ECO:0000256" key="3">
    <source>
        <dbReference type="ARBA" id="ARBA00022664"/>
    </source>
</evidence>
<dbReference type="InterPro" id="IPR039853">
    <property type="entry name" value="Pinin"/>
</dbReference>
<comment type="similarity">
    <text evidence="2">Belongs to the pinin family.</text>
</comment>
<evidence type="ECO:0000256" key="7">
    <source>
        <dbReference type="ARBA" id="ARBA00023242"/>
    </source>
</evidence>
<dbReference type="Proteomes" id="UP001448207">
    <property type="component" value="Unassembled WGS sequence"/>
</dbReference>
<evidence type="ECO:0000313" key="11">
    <source>
        <dbReference type="EMBL" id="KAL0076812.1"/>
    </source>
</evidence>
<sequence length="215" mass="24206">MVKSSIVVPPQATGGISRKRLPQDSQGAEIPAEPKRPRLQLNTDGNQRNQRLFGVLLGTLNKFKDDSENKSDAEKKRLAIESKLQEKLANEKKEIGEEIQAEREQKQQAIEARKRQAQRALEEKRESVVLRQHKNQAHFLMTKTSPSLCYLPATLTEKDIAILEKQSNLAKVAQEEFEGRQQARTQDDIKDSTLVQKDTSEVPSPSVAPSEAIDE</sequence>
<keyword evidence="6" id="KW-0508">mRNA splicing</keyword>
<reference evidence="11 12" key="1">
    <citation type="submission" date="2024-04" db="EMBL/GenBank/DDBJ databases">
        <title>Symmetric and asymmetric DNA N6-adenine methylation regulates different biological responses in Mucorales.</title>
        <authorList>
            <consortium name="Lawrence Berkeley National Laboratory"/>
            <person name="Lax C."/>
            <person name="Mondo S.J."/>
            <person name="Osorio-Concepcion M."/>
            <person name="Muszewska A."/>
            <person name="Corrochano-Luque M."/>
            <person name="Gutierrez G."/>
            <person name="Riley R."/>
            <person name="Lipzen A."/>
            <person name="Guo J."/>
            <person name="Hundley H."/>
            <person name="Amirebrahimi M."/>
            <person name="Ng V."/>
            <person name="Lorenzo-Gutierrez D."/>
            <person name="Binder U."/>
            <person name="Yang J."/>
            <person name="Song Y."/>
            <person name="Canovas D."/>
            <person name="Navarro E."/>
            <person name="Freitag M."/>
            <person name="Gabaldon T."/>
            <person name="Grigoriev I.V."/>
            <person name="Corrochano L.M."/>
            <person name="Nicolas F.E."/>
            <person name="Garre V."/>
        </authorList>
    </citation>
    <scope>NUCLEOTIDE SEQUENCE [LARGE SCALE GENOMIC DNA]</scope>
    <source>
        <strain evidence="11 12">L51</strain>
    </source>
</reference>
<evidence type="ECO:0000259" key="10">
    <source>
        <dbReference type="Pfam" id="PF04696"/>
    </source>
</evidence>
<evidence type="ECO:0000256" key="6">
    <source>
        <dbReference type="ARBA" id="ARBA00023187"/>
    </source>
</evidence>
<dbReference type="EMBL" id="JBCLYO010000030">
    <property type="protein sequence ID" value="KAL0076812.1"/>
    <property type="molecule type" value="Genomic_DNA"/>
</dbReference>
<keyword evidence="8" id="KW-0175">Coiled coil</keyword>
<keyword evidence="12" id="KW-1185">Reference proteome</keyword>
<protein>
    <submittedName>
        <fullName evidence="11">Pinin/SDK/memA/ protein conserved region-domain-containing protein</fullName>
    </submittedName>
</protein>
<keyword evidence="5" id="KW-0804">Transcription</keyword>
<comment type="subcellular location">
    <subcellularLocation>
        <location evidence="1">Nucleus</location>
    </subcellularLocation>
</comment>
<dbReference type="PANTHER" id="PTHR12707:SF0">
    <property type="entry name" value="PININ"/>
    <property type="match status" value="1"/>
</dbReference>
<feature type="region of interest" description="Disordered" evidence="9">
    <location>
        <begin position="175"/>
        <end position="215"/>
    </location>
</feature>
<evidence type="ECO:0000256" key="5">
    <source>
        <dbReference type="ARBA" id="ARBA00023163"/>
    </source>
</evidence>
<name>A0ABR3APA4_PHYBL</name>
<feature type="domain" description="Pinin/SDK/MemA protein" evidence="10">
    <location>
        <begin position="45"/>
        <end position="167"/>
    </location>
</feature>
<dbReference type="InterPro" id="IPR006786">
    <property type="entry name" value="Pinin_SDK_MemA"/>
</dbReference>
<keyword evidence="7" id="KW-0539">Nucleus</keyword>
<evidence type="ECO:0000256" key="8">
    <source>
        <dbReference type="SAM" id="Coils"/>
    </source>
</evidence>
<gene>
    <name evidence="11" type="ORF">J3Q64DRAFT_1815957</name>
</gene>
<keyword evidence="4" id="KW-0805">Transcription regulation</keyword>
<evidence type="ECO:0000256" key="1">
    <source>
        <dbReference type="ARBA" id="ARBA00004123"/>
    </source>
</evidence>
<organism evidence="11 12">
    <name type="scientific">Phycomyces blakesleeanus</name>
    <dbReference type="NCBI Taxonomy" id="4837"/>
    <lineage>
        <taxon>Eukaryota</taxon>
        <taxon>Fungi</taxon>
        <taxon>Fungi incertae sedis</taxon>
        <taxon>Mucoromycota</taxon>
        <taxon>Mucoromycotina</taxon>
        <taxon>Mucoromycetes</taxon>
        <taxon>Mucorales</taxon>
        <taxon>Phycomycetaceae</taxon>
        <taxon>Phycomyces</taxon>
    </lineage>
</organism>